<reference evidence="2" key="1">
    <citation type="submission" date="2023-12" db="EMBL/GenBank/DDBJ databases">
        <authorList>
            <person name="Brown T."/>
        </authorList>
    </citation>
    <scope>NUCLEOTIDE SEQUENCE</scope>
</reference>
<evidence type="ECO:0000313" key="2">
    <source>
        <dbReference type="EMBL" id="CAK6435310.1"/>
    </source>
</evidence>
<organism evidence="2 3">
    <name type="scientific">Pipistrellus nathusii</name>
    <name type="common">Nathusius' pipistrelle</name>
    <dbReference type="NCBI Taxonomy" id="59473"/>
    <lineage>
        <taxon>Eukaryota</taxon>
        <taxon>Metazoa</taxon>
        <taxon>Chordata</taxon>
        <taxon>Craniata</taxon>
        <taxon>Vertebrata</taxon>
        <taxon>Euteleostomi</taxon>
        <taxon>Mammalia</taxon>
        <taxon>Eutheria</taxon>
        <taxon>Laurasiatheria</taxon>
        <taxon>Chiroptera</taxon>
        <taxon>Yangochiroptera</taxon>
        <taxon>Vespertilionidae</taxon>
        <taxon>Pipistrellus</taxon>
    </lineage>
</organism>
<gene>
    <name evidence="2" type="ORF">MPIPNATIZW_LOCUS3616</name>
</gene>
<protein>
    <submittedName>
        <fullName evidence="2">Uncharacterized protein</fullName>
    </submittedName>
</protein>
<evidence type="ECO:0000256" key="1">
    <source>
        <dbReference type="SAM" id="MobiDB-lite"/>
    </source>
</evidence>
<dbReference type="EMBL" id="OY882869">
    <property type="protein sequence ID" value="CAK6435310.1"/>
    <property type="molecule type" value="Genomic_DNA"/>
</dbReference>
<accession>A0ABN9ZEQ1</accession>
<sequence>MRNWLSVSEKGGQVPRVPAPYVPAMLLEKQRQLLVVGFPIKDVGEGSQRRSAGSGNKVLSGPSENVPGKGTSLGWSRSALGQPVVHGFLTSCRKDFTTRVQVMLRAR</sequence>
<keyword evidence="3" id="KW-1185">Reference proteome</keyword>
<dbReference type="Proteomes" id="UP001314169">
    <property type="component" value="Chromosome 12"/>
</dbReference>
<evidence type="ECO:0000313" key="3">
    <source>
        <dbReference type="Proteomes" id="UP001314169"/>
    </source>
</evidence>
<name>A0ABN9ZEQ1_PIPNA</name>
<proteinExistence type="predicted"/>
<feature type="region of interest" description="Disordered" evidence="1">
    <location>
        <begin position="44"/>
        <end position="73"/>
    </location>
</feature>